<accession>I3S0J4</accession>
<evidence type="ECO:0000313" key="1">
    <source>
        <dbReference type="EMBL" id="AFK33786.1"/>
    </source>
</evidence>
<organism evidence="1">
    <name type="scientific">Lotus japonicus</name>
    <name type="common">Lotus corniculatus var. japonicus</name>
    <dbReference type="NCBI Taxonomy" id="34305"/>
    <lineage>
        <taxon>Eukaryota</taxon>
        <taxon>Viridiplantae</taxon>
        <taxon>Streptophyta</taxon>
        <taxon>Embryophyta</taxon>
        <taxon>Tracheophyta</taxon>
        <taxon>Spermatophyta</taxon>
        <taxon>Magnoliopsida</taxon>
        <taxon>eudicotyledons</taxon>
        <taxon>Gunneridae</taxon>
        <taxon>Pentapetalae</taxon>
        <taxon>rosids</taxon>
        <taxon>fabids</taxon>
        <taxon>Fabales</taxon>
        <taxon>Fabaceae</taxon>
        <taxon>Papilionoideae</taxon>
        <taxon>50 kb inversion clade</taxon>
        <taxon>NPAAA clade</taxon>
        <taxon>Hologalegina</taxon>
        <taxon>robinioid clade</taxon>
        <taxon>Loteae</taxon>
        <taxon>Lotus</taxon>
    </lineage>
</organism>
<protein>
    <submittedName>
        <fullName evidence="1">Uncharacterized protein</fullName>
    </submittedName>
</protein>
<sequence>MQTQKRDIYLYSNAFLLPNQKKYVFEPFLSNLKYMFLHGSRQLFVQIYILIILN</sequence>
<dbReference type="AlphaFoldDB" id="I3S0J4"/>
<dbReference type="EMBL" id="BT133991">
    <property type="protein sequence ID" value="AFK33786.1"/>
    <property type="molecule type" value="mRNA"/>
</dbReference>
<name>I3S0J4_LOTJA</name>
<proteinExistence type="evidence at transcript level"/>
<reference evidence="1" key="1">
    <citation type="submission" date="2012-05" db="EMBL/GenBank/DDBJ databases">
        <authorList>
            <person name="Krishnakumar V."/>
            <person name="Cheung F."/>
            <person name="Xiao Y."/>
            <person name="Chan A."/>
            <person name="Moskal W.A."/>
            <person name="Town C.D."/>
        </authorList>
    </citation>
    <scope>NUCLEOTIDE SEQUENCE</scope>
</reference>